<gene>
    <name evidence="2" type="ORF">F6X51_19650</name>
</gene>
<feature type="signal peptide" evidence="1">
    <location>
        <begin position="1"/>
        <end position="20"/>
    </location>
</feature>
<evidence type="ECO:0000313" key="2">
    <source>
        <dbReference type="EMBL" id="KAB1071525.1"/>
    </source>
</evidence>
<keyword evidence="3" id="KW-1185">Reference proteome</keyword>
<protein>
    <submittedName>
        <fullName evidence="2">3',5'-cyclic-nucleotide phosphodiesterase</fullName>
    </submittedName>
</protein>
<evidence type="ECO:0000256" key="1">
    <source>
        <dbReference type="SAM" id="SignalP"/>
    </source>
</evidence>
<dbReference type="EMBL" id="VZZJ01000019">
    <property type="protein sequence ID" value="KAB1071525.1"/>
    <property type="molecule type" value="Genomic_DNA"/>
</dbReference>
<name>A0A6N6MQJ6_9HYPH</name>
<dbReference type="AlphaFoldDB" id="A0A6N6MQJ6"/>
<comment type="caution">
    <text evidence="2">The sequence shown here is derived from an EMBL/GenBank/DDBJ whole genome shotgun (WGS) entry which is preliminary data.</text>
</comment>
<evidence type="ECO:0000313" key="3">
    <source>
        <dbReference type="Proteomes" id="UP000441523"/>
    </source>
</evidence>
<feature type="chain" id="PRO_5026987842" evidence="1">
    <location>
        <begin position="21"/>
        <end position="83"/>
    </location>
</feature>
<organism evidence="2 3">
    <name type="scientific">Methylobacterium planeticum</name>
    <dbReference type="NCBI Taxonomy" id="2615211"/>
    <lineage>
        <taxon>Bacteria</taxon>
        <taxon>Pseudomonadati</taxon>
        <taxon>Pseudomonadota</taxon>
        <taxon>Alphaproteobacteria</taxon>
        <taxon>Hyphomicrobiales</taxon>
        <taxon>Methylobacteriaceae</taxon>
        <taxon>Methylobacterium</taxon>
    </lineage>
</organism>
<dbReference type="Proteomes" id="UP000441523">
    <property type="component" value="Unassembled WGS sequence"/>
</dbReference>
<reference evidence="2 3" key="1">
    <citation type="submission" date="2019-09" db="EMBL/GenBank/DDBJ databases">
        <title>YIM 132548 draft genome.</title>
        <authorList>
            <person name="Jiang L."/>
        </authorList>
    </citation>
    <scope>NUCLEOTIDE SEQUENCE [LARGE SCALE GENOMIC DNA]</scope>
    <source>
        <strain evidence="2 3">YIM 132548</strain>
    </source>
</reference>
<sequence>MKMLLTISAMTLIVVGPALAQTTLQTKRGNENLRKYCTGDALSFCSGIDPDDKKMDSCFKEHRSELSENCRRAIDAYQASGGK</sequence>
<accession>A0A6N6MQJ6</accession>
<keyword evidence="1" id="KW-0732">Signal</keyword>
<proteinExistence type="predicted"/>